<sequence>MLSKISFSVAALAGLLTTTTTAHMVITSPVPFGQSSLTNSPLINDGSDFPCKQRSGVYDITSMNNMAVGVPQTLAFKGGATHGGGSCQVSATLDKEPNQQSEWKVIHSIVGGCPSNSSGNLGTSADGTDATVFNFELPKGMPNGQYSLAWTWFNKIGNREMYMNCAPITVTGGADNNDVFNKLPDMFVINIPNEQCATVEGEDFVFPSPGDSAETPFSTALGSSTIGSGCASVTAKGAGSGAAGTAAPATASAGSSSATVATSAPVQPSTYGAATATSTAVAVTLTTIATVTGHPSAPASSAAASAPASSSAAPVSGTESSSAGSCTGGSVSCPNPGSLICISSTSFGLCDINNCAVPQSVAGGTTCADGAVTKRNIHARRHLAGRRSF</sequence>
<feature type="region of interest" description="Disordered" evidence="1">
    <location>
        <begin position="296"/>
        <end position="319"/>
    </location>
</feature>
<comment type="caution">
    <text evidence="3">The sequence shown here is derived from an EMBL/GenBank/DDBJ whole genome shotgun (WGS) entry which is preliminary data.</text>
</comment>
<feature type="chain" id="PRO_5042969011" description="Lytic polysaccharide monooxygenase" evidence="2">
    <location>
        <begin position="23"/>
        <end position="389"/>
    </location>
</feature>
<dbReference type="Proteomes" id="UP001310890">
    <property type="component" value="Unassembled WGS sequence"/>
</dbReference>
<keyword evidence="2" id="KW-0732">Signal</keyword>
<feature type="signal peptide" evidence="2">
    <location>
        <begin position="1"/>
        <end position="22"/>
    </location>
</feature>
<proteinExistence type="predicted"/>
<evidence type="ECO:0000313" key="3">
    <source>
        <dbReference type="EMBL" id="KAK5116203.1"/>
    </source>
</evidence>
<dbReference type="EMBL" id="JAVRRL010000009">
    <property type="protein sequence ID" value="KAK5116203.1"/>
    <property type="molecule type" value="Genomic_DNA"/>
</dbReference>
<dbReference type="AlphaFoldDB" id="A0AAN7TUL7"/>
<evidence type="ECO:0008006" key="5">
    <source>
        <dbReference type="Google" id="ProtNLM"/>
    </source>
</evidence>
<name>A0AAN7TUL7_9PEZI</name>
<dbReference type="Gene3D" id="2.70.50.70">
    <property type="match status" value="1"/>
</dbReference>
<evidence type="ECO:0000256" key="2">
    <source>
        <dbReference type="SAM" id="SignalP"/>
    </source>
</evidence>
<evidence type="ECO:0000256" key="1">
    <source>
        <dbReference type="SAM" id="MobiDB-lite"/>
    </source>
</evidence>
<evidence type="ECO:0000313" key="4">
    <source>
        <dbReference type="Proteomes" id="UP001310890"/>
    </source>
</evidence>
<dbReference type="PANTHER" id="PTHR36182">
    <property type="entry name" value="PROTEIN, PUTATIVE (AFU_ORTHOLOGUE AFUA_6G10930)-RELATED"/>
    <property type="match status" value="1"/>
</dbReference>
<gene>
    <name evidence="3" type="ORF">LTR62_008529</name>
</gene>
<dbReference type="PANTHER" id="PTHR36182:SF2">
    <property type="entry name" value="LYTIC POLYSACCHARIDE MONOOXYGENASE"/>
    <property type="match status" value="1"/>
</dbReference>
<feature type="compositionally biased region" description="Low complexity" evidence="1">
    <location>
        <begin position="296"/>
        <end position="314"/>
    </location>
</feature>
<organism evidence="3 4">
    <name type="scientific">Meristemomyces frigidus</name>
    <dbReference type="NCBI Taxonomy" id="1508187"/>
    <lineage>
        <taxon>Eukaryota</taxon>
        <taxon>Fungi</taxon>
        <taxon>Dikarya</taxon>
        <taxon>Ascomycota</taxon>
        <taxon>Pezizomycotina</taxon>
        <taxon>Dothideomycetes</taxon>
        <taxon>Dothideomycetidae</taxon>
        <taxon>Mycosphaerellales</taxon>
        <taxon>Teratosphaeriaceae</taxon>
        <taxon>Meristemomyces</taxon>
    </lineage>
</organism>
<protein>
    <recommendedName>
        <fullName evidence="5">Lytic polysaccharide monooxygenase</fullName>
    </recommendedName>
</protein>
<accession>A0AAN7TUL7</accession>
<reference evidence="3" key="1">
    <citation type="submission" date="2023-08" db="EMBL/GenBank/DDBJ databases">
        <title>Black Yeasts Isolated from many extreme environments.</title>
        <authorList>
            <person name="Coleine C."/>
            <person name="Stajich J.E."/>
            <person name="Selbmann L."/>
        </authorList>
    </citation>
    <scope>NUCLEOTIDE SEQUENCE</scope>
    <source>
        <strain evidence="3">CCFEE 5401</strain>
    </source>
</reference>